<dbReference type="InterPro" id="IPR037284">
    <property type="entry name" value="SUF_FeS_clus_asmbl_SufBD_sf"/>
</dbReference>
<organism evidence="2 3">
    <name type="scientific">Candidatus Fukatsuia symbiotica</name>
    <dbReference type="NCBI Taxonomy" id="1878942"/>
    <lineage>
        <taxon>Bacteria</taxon>
        <taxon>Pseudomonadati</taxon>
        <taxon>Pseudomonadota</taxon>
        <taxon>Gammaproteobacteria</taxon>
        <taxon>Enterobacterales</taxon>
        <taxon>Yersiniaceae</taxon>
        <taxon>Candidatus Fukatsuia</taxon>
    </lineage>
</organism>
<keyword evidence="3" id="KW-1185">Reference proteome</keyword>
<evidence type="ECO:0000259" key="1">
    <source>
        <dbReference type="Pfam" id="PF01458"/>
    </source>
</evidence>
<dbReference type="OrthoDB" id="9768262at2"/>
<protein>
    <submittedName>
        <fullName evidence="2">Signal peptide peptidase SppA</fullName>
    </submittedName>
</protein>
<dbReference type="GO" id="GO:0016226">
    <property type="term" value="P:iron-sulfur cluster assembly"/>
    <property type="evidence" value="ECO:0007669"/>
    <property type="project" value="InterPro"/>
</dbReference>
<dbReference type="NCBIfam" id="TIGR01981">
    <property type="entry name" value="sufD"/>
    <property type="match status" value="1"/>
</dbReference>
<dbReference type="InterPro" id="IPR055346">
    <property type="entry name" value="Fe-S_cluster_assembly_SufBD"/>
</dbReference>
<evidence type="ECO:0000313" key="3">
    <source>
        <dbReference type="Proteomes" id="UP000261875"/>
    </source>
</evidence>
<dbReference type="RefSeq" id="WP_072549547.1">
    <property type="nucleotide sequence ID" value="NZ_CP021659.1"/>
</dbReference>
<reference evidence="2 3" key="1">
    <citation type="submission" date="2017-05" db="EMBL/GenBank/DDBJ databases">
        <title>Genome sequence of Candidatus Fukatsuia symbiotica and Candidatus Hamiltonella defensa from Acyrthosiphon pisum strain 5D.</title>
        <authorList>
            <person name="Patel V.A."/>
            <person name="Chevignon G."/>
            <person name="Russell J.A."/>
            <person name="Oliver K.M."/>
        </authorList>
    </citation>
    <scope>NUCLEOTIDE SEQUENCE [LARGE SCALE GENOMIC DNA]</scope>
    <source>
        <strain evidence="2 3">5D</strain>
    </source>
</reference>
<dbReference type="KEGG" id="fsm:CCS41_07520"/>
<accession>A0A2U8I8H6</accession>
<feature type="domain" description="SUF system FeS cluster assembly SufBD core" evidence="1">
    <location>
        <begin position="174"/>
        <end position="400"/>
    </location>
</feature>
<dbReference type="EMBL" id="CP021659">
    <property type="protein sequence ID" value="AWK14355.1"/>
    <property type="molecule type" value="Genomic_DNA"/>
</dbReference>
<dbReference type="PANTHER" id="PTHR43575:SF1">
    <property type="entry name" value="PROTEIN ABCI7, CHLOROPLASTIC"/>
    <property type="match status" value="1"/>
</dbReference>
<dbReference type="STRING" id="1878942.GCA_900128755_00351"/>
<sequence length="430" mass="48392">MTGLLPDSDLLAQFGQLFQQRTGSPDTQAHWQQFHWKQIVQLGFPNYKHEDWKYTPLDRLLQHRFNYAQTLAISKQQCDNLALTLDAHRLVFVDGRFVASLSDTAYEPYQVSTLTEQENIPVAVRAEVFLHLTESLAQESLLIRLAAGKKSDKPLYLLHISSGQADDQNKNAINSSYYRHHLLIEANAKAQVIEHFVSLNNRAHFTGARLTMALGDNAQLTHCKLAFENQHSYHFSHNDLILGHHAYAYSDSFLLGAGLTRHHTSAQLNGEGGHISINSLLLPLSGEICDSRTYLEHNKGHCQSQQLHKTIVHDQGKAVFNGTLKVAPHAVKTDGKMTNNNLLLSKQAEVDTKPQLEIYADDVKCSHGATVGYIDAEQVSYLQSRGISQTEAKQMIIFAFAAELTEPLKNKVIRQQVITRITERLKRMGR</sequence>
<dbReference type="InterPro" id="IPR000825">
    <property type="entry name" value="SUF_FeS_clus_asmbl_SufBD_core"/>
</dbReference>
<dbReference type="Proteomes" id="UP000261875">
    <property type="component" value="Chromosome"/>
</dbReference>
<dbReference type="PANTHER" id="PTHR43575">
    <property type="entry name" value="PROTEIN ABCI7, CHLOROPLASTIC"/>
    <property type="match status" value="1"/>
</dbReference>
<dbReference type="SUPFAM" id="SSF101960">
    <property type="entry name" value="Stabilizer of iron transporter SufD"/>
    <property type="match status" value="1"/>
</dbReference>
<dbReference type="NCBIfam" id="NF008194">
    <property type="entry name" value="PRK10948.1"/>
    <property type="match status" value="1"/>
</dbReference>
<proteinExistence type="predicted"/>
<dbReference type="InterPro" id="IPR011542">
    <property type="entry name" value="SUF_FeS_clus_asmbl_SufD"/>
</dbReference>
<gene>
    <name evidence="2" type="ORF">CCS41_07520</name>
</gene>
<dbReference type="AlphaFoldDB" id="A0A2U8I8H6"/>
<dbReference type="Pfam" id="PF01458">
    <property type="entry name" value="SUFBD_core"/>
    <property type="match status" value="1"/>
</dbReference>
<evidence type="ECO:0000313" key="2">
    <source>
        <dbReference type="EMBL" id="AWK14355.1"/>
    </source>
</evidence>
<name>A0A2U8I8H6_9GAMM</name>